<dbReference type="EMBL" id="PETS01000088">
    <property type="protein sequence ID" value="PIV51004.1"/>
    <property type="molecule type" value="Genomic_DNA"/>
</dbReference>
<dbReference type="InterPro" id="IPR036821">
    <property type="entry name" value="Peptide_deformylase_sf"/>
</dbReference>
<dbReference type="HAMAP" id="MF_00163">
    <property type="entry name" value="Pep_deformylase"/>
    <property type="match status" value="1"/>
</dbReference>
<accession>A0A2M7DMK8</accession>
<dbReference type="CDD" id="cd00487">
    <property type="entry name" value="Pep_deformylase"/>
    <property type="match status" value="1"/>
</dbReference>
<evidence type="ECO:0000313" key="3">
    <source>
        <dbReference type="EMBL" id="PIV51004.1"/>
    </source>
</evidence>
<dbReference type="InterPro" id="IPR023635">
    <property type="entry name" value="Peptide_deformylase"/>
</dbReference>
<gene>
    <name evidence="2 3" type="primary">def</name>
    <name evidence="3" type="ORF">COS18_03475</name>
</gene>
<dbReference type="GO" id="GO:0046872">
    <property type="term" value="F:metal ion binding"/>
    <property type="evidence" value="ECO:0007669"/>
    <property type="project" value="UniProtKB-KW"/>
</dbReference>
<comment type="cofactor">
    <cofactor evidence="2">
        <name>Fe(2+)</name>
        <dbReference type="ChEBI" id="CHEBI:29033"/>
    </cofactor>
    <text evidence="2">Binds 1 Fe(2+) ion.</text>
</comment>
<keyword evidence="2" id="KW-0378">Hydrolase</keyword>
<dbReference type="AlphaFoldDB" id="A0A2M7DMK8"/>
<dbReference type="PANTHER" id="PTHR10458:SF22">
    <property type="entry name" value="PEPTIDE DEFORMYLASE"/>
    <property type="match status" value="1"/>
</dbReference>
<proteinExistence type="inferred from homology"/>
<feature type="binding site" evidence="2">
    <location>
        <position position="135"/>
    </location>
    <ligand>
        <name>Fe cation</name>
        <dbReference type="ChEBI" id="CHEBI:24875"/>
    </ligand>
</feature>
<protein>
    <recommendedName>
        <fullName evidence="2">Peptide deformylase</fullName>
        <shortName evidence="2">PDF</shortName>
        <ecNumber evidence="2">3.5.1.88</ecNumber>
    </recommendedName>
    <alternativeName>
        <fullName evidence="2">Polypeptide deformylase</fullName>
    </alternativeName>
</protein>
<comment type="catalytic activity">
    <reaction evidence="2">
        <text>N-terminal N-formyl-L-methionyl-[peptide] + H2O = N-terminal L-methionyl-[peptide] + formate</text>
        <dbReference type="Rhea" id="RHEA:24420"/>
        <dbReference type="Rhea" id="RHEA-COMP:10639"/>
        <dbReference type="Rhea" id="RHEA-COMP:10640"/>
        <dbReference type="ChEBI" id="CHEBI:15377"/>
        <dbReference type="ChEBI" id="CHEBI:15740"/>
        <dbReference type="ChEBI" id="CHEBI:49298"/>
        <dbReference type="ChEBI" id="CHEBI:64731"/>
        <dbReference type="EC" id="3.5.1.88"/>
    </reaction>
</comment>
<dbReference type="Pfam" id="PF01327">
    <property type="entry name" value="Pep_deformylase"/>
    <property type="match status" value="1"/>
</dbReference>
<dbReference type="PRINTS" id="PR01576">
    <property type="entry name" value="PDEFORMYLASE"/>
</dbReference>
<comment type="caution">
    <text evidence="3">The sequence shown here is derived from an EMBL/GenBank/DDBJ whole genome shotgun (WGS) entry which is preliminary data.</text>
</comment>
<feature type="binding site" evidence="2">
    <location>
        <position position="93"/>
    </location>
    <ligand>
        <name>Fe cation</name>
        <dbReference type="ChEBI" id="CHEBI:24875"/>
    </ligand>
</feature>
<keyword evidence="2" id="KW-0648">Protein biosynthesis</keyword>
<organism evidence="3 4">
    <name type="scientific">Candidatus Falkowbacteria bacterium CG02_land_8_20_14_3_00_36_14</name>
    <dbReference type="NCBI Taxonomy" id="1974560"/>
    <lineage>
        <taxon>Bacteria</taxon>
        <taxon>Candidatus Falkowiibacteriota</taxon>
    </lineage>
</organism>
<sequence length="156" mass="17770">MHKILNIITEPNGVLRQKSLSLNQKEIKSNKIKKLCSDMAKTMLKKDGIGLAAPQIGKNIRIIIINTKEKPICMINPIITYKSWAKEWGEEGCLSVPNVFGKVKRCKKIKYKYFDNKGNKLIVNAEGLMARVIQHEIDHLDGILFIDKAKNIKKEI</sequence>
<keyword evidence="2" id="KW-0479">Metal-binding</keyword>
<dbReference type="PANTHER" id="PTHR10458">
    <property type="entry name" value="PEPTIDE DEFORMYLASE"/>
    <property type="match status" value="1"/>
</dbReference>
<keyword evidence="2" id="KW-0408">Iron</keyword>
<comment type="function">
    <text evidence="2">Removes the formyl group from the N-terminal Met of newly synthesized proteins. Requires at least a dipeptide for an efficient rate of reaction. N-terminal L-methionine is a prerequisite for activity but the enzyme has broad specificity at other positions.</text>
</comment>
<dbReference type="NCBIfam" id="NF001159">
    <property type="entry name" value="PRK00150.1-3"/>
    <property type="match status" value="1"/>
</dbReference>
<feature type="binding site" evidence="2">
    <location>
        <position position="139"/>
    </location>
    <ligand>
        <name>Fe cation</name>
        <dbReference type="ChEBI" id="CHEBI:24875"/>
    </ligand>
</feature>
<dbReference type="GO" id="GO:0042586">
    <property type="term" value="F:peptide deformylase activity"/>
    <property type="evidence" value="ECO:0007669"/>
    <property type="project" value="UniProtKB-UniRule"/>
</dbReference>
<evidence type="ECO:0000313" key="4">
    <source>
        <dbReference type="Proteomes" id="UP000228896"/>
    </source>
</evidence>
<dbReference type="Gene3D" id="3.90.45.10">
    <property type="entry name" value="Peptide deformylase"/>
    <property type="match status" value="1"/>
</dbReference>
<dbReference type="PIRSF" id="PIRSF004749">
    <property type="entry name" value="Pep_def"/>
    <property type="match status" value="1"/>
</dbReference>
<dbReference type="GO" id="GO:0006412">
    <property type="term" value="P:translation"/>
    <property type="evidence" value="ECO:0007669"/>
    <property type="project" value="UniProtKB-UniRule"/>
</dbReference>
<dbReference type="NCBIfam" id="TIGR00079">
    <property type="entry name" value="pept_deformyl"/>
    <property type="match status" value="1"/>
</dbReference>
<evidence type="ECO:0000256" key="2">
    <source>
        <dbReference type="HAMAP-Rule" id="MF_00163"/>
    </source>
</evidence>
<feature type="active site" evidence="2">
    <location>
        <position position="136"/>
    </location>
</feature>
<name>A0A2M7DMK8_9BACT</name>
<reference evidence="4" key="1">
    <citation type="submission" date="2017-09" db="EMBL/GenBank/DDBJ databases">
        <title>Depth-based differentiation of microbial function through sediment-hosted aquifers and enrichment of novel symbionts in the deep terrestrial subsurface.</title>
        <authorList>
            <person name="Probst A.J."/>
            <person name="Ladd B."/>
            <person name="Jarett J.K."/>
            <person name="Geller-Mcgrath D.E."/>
            <person name="Sieber C.M.K."/>
            <person name="Emerson J.B."/>
            <person name="Anantharaman K."/>
            <person name="Thomas B.C."/>
            <person name="Malmstrom R."/>
            <person name="Stieglmeier M."/>
            <person name="Klingl A."/>
            <person name="Woyke T."/>
            <person name="Ryan C.M."/>
            <person name="Banfield J.F."/>
        </authorList>
    </citation>
    <scope>NUCLEOTIDE SEQUENCE [LARGE SCALE GENOMIC DNA]</scope>
</reference>
<dbReference type="SUPFAM" id="SSF56420">
    <property type="entry name" value="Peptide deformylase"/>
    <property type="match status" value="1"/>
</dbReference>
<comment type="similarity">
    <text evidence="1 2">Belongs to the polypeptide deformylase family.</text>
</comment>
<dbReference type="EC" id="3.5.1.88" evidence="2"/>
<dbReference type="Proteomes" id="UP000228896">
    <property type="component" value="Unassembled WGS sequence"/>
</dbReference>
<evidence type="ECO:0000256" key="1">
    <source>
        <dbReference type="ARBA" id="ARBA00010759"/>
    </source>
</evidence>